<dbReference type="Gene3D" id="3.10.20.440">
    <property type="entry name" value="2Fe-2S iron-sulphur cluster binding domain, sarcosine oxidase, alpha subunit, N-terminal domain"/>
    <property type="match status" value="1"/>
</dbReference>
<evidence type="ECO:0000313" key="3">
    <source>
        <dbReference type="Proteomes" id="UP000429484"/>
    </source>
</evidence>
<dbReference type="GO" id="GO:0016491">
    <property type="term" value="F:oxidoreductase activity"/>
    <property type="evidence" value="ECO:0007669"/>
    <property type="project" value="UniProtKB-KW"/>
</dbReference>
<dbReference type="InterPro" id="IPR036010">
    <property type="entry name" value="2Fe-2S_ferredoxin-like_sf"/>
</dbReference>
<sequence length="105" mass="11690">MRPPHDLHEPPLRISFKFDDEAIEACEGETVATALLASGVMITGMRTSGRTRGPYCLIGVCHECLVEIDGLANQRACITTVRQHMKVRRQSGLRRLTEEDGSREP</sequence>
<dbReference type="RefSeq" id="WP_046067036.1">
    <property type="nucleotide sequence ID" value="NZ_JZXD01000051.1"/>
</dbReference>
<organism evidence="2 3">
    <name type="scientific">Rhizobium meliloti</name>
    <name type="common">Ensifer meliloti</name>
    <name type="synonym">Sinorhizobium meliloti</name>
    <dbReference type="NCBI Taxonomy" id="382"/>
    <lineage>
        <taxon>Bacteria</taxon>
        <taxon>Pseudomonadati</taxon>
        <taxon>Pseudomonadota</taxon>
        <taxon>Alphaproteobacteria</taxon>
        <taxon>Hyphomicrobiales</taxon>
        <taxon>Rhizobiaceae</taxon>
        <taxon>Sinorhizobium/Ensifer group</taxon>
        <taxon>Sinorhizobium</taxon>
    </lineage>
</organism>
<dbReference type="Proteomes" id="UP000429484">
    <property type="component" value="Unassembled WGS sequence"/>
</dbReference>
<proteinExistence type="predicted"/>
<dbReference type="EMBL" id="WISR01000047">
    <property type="protein sequence ID" value="MQW32122.1"/>
    <property type="molecule type" value="Genomic_DNA"/>
</dbReference>
<dbReference type="SUPFAM" id="SSF54292">
    <property type="entry name" value="2Fe-2S ferredoxin-like"/>
    <property type="match status" value="1"/>
</dbReference>
<dbReference type="InterPro" id="IPR042204">
    <property type="entry name" value="2Fe-2S-bd_N"/>
</dbReference>
<comment type="caution">
    <text evidence="2">The sequence shown here is derived from an EMBL/GenBank/DDBJ whole genome shotgun (WGS) entry which is preliminary data.</text>
</comment>
<accession>A0AAW9TK92</accession>
<keyword evidence="1" id="KW-0560">Oxidoreductase</keyword>
<dbReference type="AlphaFoldDB" id="A0AAW9TK92"/>
<evidence type="ECO:0000256" key="1">
    <source>
        <dbReference type="ARBA" id="ARBA00023002"/>
    </source>
</evidence>
<protein>
    <submittedName>
        <fullName evidence="2">(2Fe-2S)-binding protein</fullName>
    </submittedName>
</protein>
<reference evidence="2 3" key="1">
    <citation type="journal article" date="2013" name="Genome Biol.">
        <title>Comparative genomics of the core and accessory genomes of 48 Sinorhizobium strains comprising five genospecies.</title>
        <authorList>
            <person name="Sugawara M."/>
            <person name="Epstein B."/>
            <person name="Badgley B.D."/>
            <person name="Unno T."/>
            <person name="Xu L."/>
            <person name="Reese J."/>
            <person name="Gyaneshwar P."/>
            <person name="Denny R."/>
            <person name="Mudge J."/>
            <person name="Bharti A.K."/>
            <person name="Farmer A.D."/>
            <person name="May G.D."/>
            <person name="Woodward J.E."/>
            <person name="Medigue C."/>
            <person name="Vallenet D."/>
            <person name="Lajus A."/>
            <person name="Rouy Z."/>
            <person name="Martinez-Vaz B."/>
            <person name="Tiffin P."/>
            <person name="Young N.D."/>
            <person name="Sadowsky M.J."/>
        </authorList>
    </citation>
    <scope>NUCLEOTIDE SEQUENCE [LARGE SCALE GENOMIC DNA]</scope>
    <source>
        <strain evidence="2 3">N6B1</strain>
    </source>
</reference>
<dbReference type="Pfam" id="PF13510">
    <property type="entry name" value="Fer2_4"/>
    <property type="match status" value="1"/>
</dbReference>
<name>A0AAW9TK92_RHIML</name>
<evidence type="ECO:0000313" key="2">
    <source>
        <dbReference type="EMBL" id="MQW32122.1"/>
    </source>
</evidence>
<dbReference type="GO" id="GO:0051536">
    <property type="term" value="F:iron-sulfur cluster binding"/>
    <property type="evidence" value="ECO:0007669"/>
    <property type="project" value="InterPro"/>
</dbReference>
<gene>
    <name evidence="2" type="ORF">GHK53_04515</name>
</gene>